<evidence type="ECO:0000256" key="6">
    <source>
        <dbReference type="ARBA" id="ARBA00022793"/>
    </source>
</evidence>
<dbReference type="EC" id="4.1.1.5" evidence="4"/>
<sequence length="235" mass="25716">MPQNELYQFSLLNALMDGVASHGLPCRTLSHHGTIGLGTFHKMDGEMIMLNSKTYQLKSGGDVRLADPDTPIPFAVVTNFSPEKKVDDLSLKVKGDLEKVLGDLCPGTKNLYLAFTVRGVFGRVKARTVKGQEYPGERLSELGKKQSVEVYEDVKGTVVGFRTPENWQGFGVAGLHLHFVDDERAKGGHVLELEGKYLGLEVAVISRVVMDLPRTEEFNAASLVTDREGVKGVEG</sequence>
<dbReference type="EMBL" id="MU005990">
    <property type="protein sequence ID" value="KAF2859617.1"/>
    <property type="molecule type" value="Genomic_DNA"/>
</dbReference>
<evidence type="ECO:0000256" key="4">
    <source>
        <dbReference type="ARBA" id="ARBA00013204"/>
    </source>
</evidence>
<dbReference type="PANTHER" id="PTHR35524">
    <property type="entry name" value="ALPHA-ACETOLACTATE DECARBOXYLASE"/>
    <property type="match status" value="1"/>
</dbReference>
<name>A0A6A7BXA0_9PEZI</name>
<evidence type="ECO:0000256" key="7">
    <source>
        <dbReference type="ARBA" id="ARBA00023061"/>
    </source>
</evidence>
<dbReference type="PIRSF" id="PIRSF001332">
    <property type="entry name" value="Acetolac_decarb"/>
    <property type="match status" value="1"/>
</dbReference>
<protein>
    <recommendedName>
        <fullName evidence="5">Alpha-acetolactate decarboxylase</fullName>
        <ecNumber evidence="4">4.1.1.5</ecNumber>
    </recommendedName>
</protein>
<evidence type="ECO:0000256" key="3">
    <source>
        <dbReference type="ARBA" id="ARBA00007106"/>
    </source>
</evidence>
<dbReference type="GO" id="GO:0047605">
    <property type="term" value="F:acetolactate decarboxylase activity"/>
    <property type="evidence" value="ECO:0007669"/>
    <property type="project" value="UniProtKB-EC"/>
</dbReference>
<keyword evidence="7" id="KW-0005">Acetoin biosynthesis</keyword>
<evidence type="ECO:0000256" key="5">
    <source>
        <dbReference type="ARBA" id="ARBA00020164"/>
    </source>
</evidence>
<comment type="pathway">
    <text evidence="2">Polyol metabolism; (R,R)-butane-2,3-diol biosynthesis; (R,R)-butane-2,3-diol from pyruvate: step 2/3.</text>
</comment>
<keyword evidence="10" id="KW-1185">Reference proteome</keyword>
<keyword evidence="6" id="KW-0210">Decarboxylase</keyword>
<reference evidence="9" key="1">
    <citation type="journal article" date="2020" name="Stud. Mycol.">
        <title>101 Dothideomycetes genomes: a test case for predicting lifestyles and emergence of pathogens.</title>
        <authorList>
            <person name="Haridas S."/>
            <person name="Albert R."/>
            <person name="Binder M."/>
            <person name="Bloem J."/>
            <person name="Labutti K."/>
            <person name="Salamov A."/>
            <person name="Andreopoulos B."/>
            <person name="Baker S."/>
            <person name="Barry K."/>
            <person name="Bills G."/>
            <person name="Bluhm B."/>
            <person name="Cannon C."/>
            <person name="Castanera R."/>
            <person name="Culley D."/>
            <person name="Daum C."/>
            <person name="Ezra D."/>
            <person name="Gonzalez J."/>
            <person name="Henrissat B."/>
            <person name="Kuo A."/>
            <person name="Liang C."/>
            <person name="Lipzen A."/>
            <person name="Lutzoni F."/>
            <person name="Magnuson J."/>
            <person name="Mondo S."/>
            <person name="Nolan M."/>
            <person name="Ohm R."/>
            <person name="Pangilinan J."/>
            <person name="Park H.-J."/>
            <person name="Ramirez L."/>
            <person name="Alfaro M."/>
            <person name="Sun H."/>
            <person name="Tritt A."/>
            <person name="Yoshinaga Y."/>
            <person name="Zwiers L.-H."/>
            <person name="Turgeon B."/>
            <person name="Goodwin S."/>
            <person name="Spatafora J."/>
            <person name="Crous P."/>
            <person name="Grigoriev I."/>
        </authorList>
    </citation>
    <scope>NUCLEOTIDE SEQUENCE</scope>
    <source>
        <strain evidence="9">CBS 480.64</strain>
    </source>
</reference>
<proteinExistence type="inferred from homology"/>
<dbReference type="NCBIfam" id="TIGR01252">
    <property type="entry name" value="acetolac_decarb"/>
    <property type="match status" value="1"/>
</dbReference>
<dbReference type="CDD" id="cd17299">
    <property type="entry name" value="acetolactate_decarboxylase"/>
    <property type="match status" value="1"/>
</dbReference>
<dbReference type="SUPFAM" id="SSF117856">
    <property type="entry name" value="AF0104/ALDC/Ptd012-like"/>
    <property type="match status" value="1"/>
</dbReference>
<dbReference type="InterPro" id="IPR005128">
    <property type="entry name" value="Acetolactate_a_deCO2ase"/>
</dbReference>
<evidence type="ECO:0000256" key="1">
    <source>
        <dbReference type="ARBA" id="ARBA00001784"/>
    </source>
</evidence>
<dbReference type="UniPathway" id="UPA00626">
    <property type="reaction ID" value="UER00678"/>
</dbReference>
<dbReference type="OrthoDB" id="509395at2759"/>
<dbReference type="PANTHER" id="PTHR35524:SF1">
    <property type="entry name" value="ALPHA-ACETOLACTATE DECARBOXYLASE"/>
    <property type="match status" value="1"/>
</dbReference>
<comment type="catalytic activity">
    <reaction evidence="1">
        <text>(2S)-2-acetolactate + H(+) = (R)-acetoin + CO2</text>
        <dbReference type="Rhea" id="RHEA:21580"/>
        <dbReference type="ChEBI" id="CHEBI:15378"/>
        <dbReference type="ChEBI" id="CHEBI:15686"/>
        <dbReference type="ChEBI" id="CHEBI:16526"/>
        <dbReference type="ChEBI" id="CHEBI:58476"/>
        <dbReference type="EC" id="4.1.1.5"/>
    </reaction>
</comment>
<evidence type="ECO:0000313" key="10">
    <source>
        <dbReference type="Proteomes" id="UP000799421"/>
    </source>
</evidence>
<dbReference type="Proteomes" id="UP000799421">
    <property type="component" value="Unassembled WGS sequence"/>
</dbReference>
<organism evidence="9 10">
    <name type="scientific">Piedraia hortae CBS 480.64</name>
    <dbReference type="NCBI Taxonomy" id="1314780"/>
    <lineage>
        <taxon>Eukaryota</taxon>
        <taxon>Fungi</taxon>
        <taxon>Dikarya</taxon>
        <taxon>Ascomycota</taxon>
        <taxon>Pezizomycotina</taxon>
        <taxon>Dothideomycetes</taxon>
        <taxon>Dothideomycetidae</taxon>
        <taxon>Capnodiales</taxon>
        <taxon>Piedraiaceae</taxon>
        <taxon>Piedraia</taxon>
    </lineage>
</organism>
<dbReference type="AlphaFoldDB" id="A0A6A7BXA0"/>
<accession>A0A6A7BXA0</accession>
<evidence type="ECO:0000313" key="9">
    <source>
        <dbReference type="EMBL" id="KAF2859617.1"/>
    </source>
</evidence>
<dbReference type="Pfam" id="PF03306">
    <property type="entry name" value="AAL_decarboxy"/>
    <property type="match status" value="1"/>
</dbReference>
<comment type="similarity">
    <text evidence="3">Belongs to the alpha-acetolactate decarboxylase family.</text>
</comment>
<dbReference type="Gene3D" id="3.30.1330.80">
    <property type="entry name" value="Hypothetical protein, similar to alpha- acetolactate decarboxylase, domain 2"/>
    <property type="match status" value="2"/>
</dbReference>
<keyword evidence="8" id="KW-0456">Lyase</keyword>
<gene>
    <name evidence="9" type="ORF">K470DRAFT_258633</name>
</gene>
<dbReference type="GO" id="GO:0045151">
    <property type="term" value="P:acetoin biosynthetic process"/>
    <property type="evidence" value="ECO:0007669"/>
    <property type="project" value="UniProtKB-KW"/>
</dbReference>
<evidence type="ECO:0000256" key="2">
    <source>
        <dbReference type="ARBA" id="ARBA00005170"/>
    </source>
</evidence>
<evidence type="ECO:0000256" key="8">
    <source>
        <dbReference type="ARBA" id="ARBA00023239"/>
    </source>
</evidence>